<accession>A0A8T0FKU7</accession>
<keyword evidence="2" id="KW-1185">Reference proteome</keyword>
<comment type="caution">
    <text evidence="1">The sequence shown here is derived from an EMBL/GenBank/DDBJ whole genome shotgun (WGS) entry which is preliminary data.</text>
</comment>
<evidence type="ECO:0000313" key="1">
    <source>
        <dbReference type="EMBL" id="KAF8789463.1"/>
    </source>
</evidence>
<reference evidence="1" key="1">
    <citation type="journal article" date="2020" name="bioRxiv">
        <title>Chromosome-level reference genome of the European wasp spider Argiope bruennichi: a resource for studies on range expansion and evolutionary adaptation.</title>
        <authorList>
            <person name="Sheffer M.M."/>
            <person name="Hoppe A."/>
            <person name="Krehenwinkel H."/>
            <person name="Uhl G."/>
            <person name="Kuss A.W."/>
            <person name="Jensen L."/>
            <person name="Jensen C."/>
            <person name="Gillespie R.G."/>
            <person name="Hoff K.J."/>
            <person name="Prost S."/>
        </authorList>
    </citation>
    <scope>NUCLEOTIDE SEQUENCE</scope>
</reference>
<evidence type="ECO:0000313" key="2">
    <source>
        <dbReference type="Proteomes" id="UP000807504"/>
    </source>
</evidence>
<name>A0A8T0FKU7_ARGBR</name>
<reference evidence="1" key="2">
    <citation type="submission" date="2020-06" db="EMBL/GenBank/DDBJ databases">
        <authorList>
            <person name="Sheffer M."/>
        </authorList>
    </citation>
    <scope>NUCLEOTIDE SEQUENCE</scope>
</reference>
<dbReference type="AlphaFoldDB" id="A0A8T0FKU7"/>
<dbReference type="Proteomes" id="UP000807504">
    <property type="component" value="Unassembled WGS sequence"/>
</dbReference>
<proteinExistence type="predicted"/>
<protein>
    <submittedName>
        <fullName evidence="1">Uncharacterized protein</fullName>
    </submittedName>
</protein>
<organism evidence="1 2">
    <name type="scientific">Argiope bruennichi</name>
    <name type="common">Wasp spider</name>
    <name type="synonym">Aranea bruennichi</name>
    <dbReference type="NCBI Taxonomy" id="94029"/>
    <lineage>
        <taxon>Eukaryota</taxon>
        <taxon>Metazoa</taxon>
        <taxon>Ecdysozoa</taxon>
        <taxon>Arthropoda</taxon>
        <taxon>Chelicerata</taxon>
        <taxon>Arachnida</taxon>
        <taxon>Araneae</taxon>
        <taxon>Araneomorphae</taxon>
        <taxon>Entelegynae</taxon>
        <taxon>Araneoidea</taxon>
        <taxon>Araneidae</taxon>
        <taxon>Argiope</taxon>
    </lineage>
</organism>
<sequence length="495" mass="57815">MEQQLSFVLKLSLEEMALRRSVINLWSETDVLSSIEDLEFESLPEGRETLNGMVKEKISNLVIPEPLKKRMMIIVKPIGAELARWKTFHKNVVNWSHDGLGLNILKQLCWTPAGTVDYPKSAEKLLRLDALGVQTGYKLASLYCLVDYIPELWDKLPRSCKKRYLSKSPFVPSRVKLDVAWAYLLTGQESTLDSIVAESVSRDSSFQQLACEYSALSGNKGAAEYFFKKLSNAERNSFLVPLVNEIAIDRDTESRRRSGDFPIEKLSEVLCYFLSQMSPEQHMQALRTVPCELLGSFLDWPLQDLCLEMADLAWQFLTEQEYYFFIETISKNIEKTDHYFPDFLQKLYLNSPSEFKSFFVDYGAYQTCFFPKFFDTGDTQTIQIIFRNLEDFDKIRLVYGYNFFRLFDSLLLTEKRHLIKMCLEEALKSENHKILVEKSYMQFLAEAHAPDMWLRKRRWRQIFLAIDKILAKTRNKRAIIEEIVTESKKCCKRRK</sequence>
<dbReference type="EMBL" id="JABXBU010000012">
    <property type="protein sequence ID" value="KAF8789463.1"/>
    <property type="molecule type" value="Genomic_DNA"/>
</dbReference>
<gene>
    <name evidence="1" type="ORF">HNY73_007400</name>
</gene>